<protein>
    <submittedName>
        <fullName evidence="9">Sulfate anion transporter 1-like</fullName>
    </submittedName>
</protein>
<proteinExistence type="predicted"/>
<evidence type="ECO:0000256" key="6">
    <source>
        <dbReference type="SAM" id="Phobius"/>
    </source>
</evidence>
<dbReference type="InterPro" id="IPR036513">
    <property type="entry name" value="STAS_dom_sf"/>
</dbReference>
<feature type="compositionally biased region" description="Polar residues" evidence="5">
    <location>
        <begin position="21"/>
        <end position="30"/>
    </location>
</feature>
<evidence type="ECO:0000313" key="8">
    <source>
        <dbReference type="Proteomes" id="UP000695022"/>
    </source>
</evidence>
<feature type="transmembrane region" description="Helical" evidence="6">
    <location>
        <begin position="343"/>
        <end position="363"/>
    </location>
</feature>
<dbReference type="InterPro" id="IPR011547">
    <property type="entry name" value="SLC26A/SulP_dom"/>
</dbReference>
<evidence type="ECO:0000256" key="1">
    <source>
        <dbReference type="ARBA" id="ARBA00004141"/>
    </source>
</evidence>
<dbReference type="Pfam" id="PF00916">
    <property type="entry name" value="Sulfate_transp"/>
    <property type="match status" value="1"/>
</dbReference>
<feature type="compositionally biased region" description="Acidic residues" evidence="5">
    <location>
        <begin position="80"/>
        <end position="90"/>
    </location>
</feature>
<dbReference type="Gene3D" id="3.30.750.24">
    <property type="entry name" value="STAS domain"/>
    <property type="match status" value="1"/>
</dbReference>
<evidence type="ECO:0000256" key="5">
    <source>
        <dbReference type="SAM" id="MobiDB-lite"/>
    </source>
</evidence>
<evidence type="ECO:0000259" key="7">
    <source>
        <dbReference type="PROSITE" id="PS50801"/>
    </source>
</evidence>
<keyword evidence="4 6" id="KW-0472">Membrane</keyword>
<dbReference type="InterPro" id="IPR002645">
    <property type="entry name" value="STAS_dom"/>
</dbReference>
<evidence type="ECO:0000256" key="4">
    <source>
        <dbReference type="ARBA" id="ARBA00023136"/>
    </source>
</evidence>
<feature type="transmembrane region" description="Helical" evidence="6">
    <location>
        <begin position="375"/>
        <end position="397"/>
    </location>
</feature>
<dbReference type="Proteomes" id="UP000695022">
    <property type="component" value="Unplaced"/>
</dbReference>
<sequence length="825" mass="88204">MVEYVPEGPSYPVEEEEDVTISDSASSGINNVIGDVEKRGGLQNAHQLTNDGEAKESKPATSPSYYVIDVDGDGSPPPAADDDGDGDDGNGDERKEEWQRARYVVDRLTYTQPEFDKEFPPIAKRTSSLRQRAHKLAQRHLCCSLWSWVSFLTGIFPFVHTIRSYRIREYALGDLIGGVTVGIMQIPQGLAFSVVQLVEQKHLALCNVAPRGMGLFSDKASASEICLPADILTFHVVLLTDELWAPLRFIAISVNPSSTGEYSSIEVASAVTIVAGVMQLAMALLRLGSLTTYLSEQLVSAFTTGAAMHVFTSQVKHLLGLEIPSFSGAFNIVYTYIEIFSTIGDANVAAILTSVICVTCLFVTKELLDPRLRPIILMPVPMELLLVIAGTAMAYVFDLNENFGLSIVGDIPTGLPAPTLPPPALYQRVFSDAITIAVVAFVITVSMAKIFAKKHGYTIDATQELYAIGAANVASACFSGFAASASLSRSAVQESVGSHTQVASLISAAIVAVVLVALAPLFATLPNAVLSAIIVVALRGMFRQYGDLARLWRQRDVATVDLLIWLVTWTATVFLDVGIGLFVGVGFALVTIVARSRSPRVAALGRVRGTDLYARVGKRAAAREVTGVRVVRPEAPLYFANAEFAREEVYARAGVDPVAVKRARDRAAKKLRGGATSAGRSHSLLNGGELADKVAADMGVINSCMELDALQLESASSEGSVDILAAEETETGTDVRVIVIDCSMVGYVDLSGANLLKLLHREYADVGITLLLAACAPDVRAVLARAGFHDAAPHGALYATVNDAVLAASASLPRKHVPVYVTDYL</sequence>
<dbReference type="PANTHER" id="PTHR11814">
    <property type="entry name" value="SULFATE TRANSPORTER"/>
    <property type="match status" value="1"/>
</dbReference>
<feature type="transmembrane region" description="Helical" evidence="6">
    <location>
        <begin position="562"/>
        <end position="590"/>
    </location>
</feature>
<name>A0ABM1E917_PRICU</name>
<accession>A0ABM1E917</accession>
<dbReference type="RefSeq" id="XP_014668688.1">
    <property type="nucleotide sequence ID" value="XM_014813202.1"/>
</dbReference>
<feature type="transmembrane region" description="Helical" evidence="6">
    <location>
        <begin position="433"/>
        <end position="452"/>
    </location>
</feature>
<feature type="region of interest" description="Disordered" evidence="5">
    <location>
        <begin position="1"/>
        <end position="97"/>
    </location>
</feature>
<evidence type="ECO:0000256" key="3">
    <source>
        <dbReference type="ARBA" id="ARBA00022989"/>
    </source>
</evidence>
<keyword evidence="8" id="KW-1185">Reference proteome</keyword>
<feature type="transmembrane region" description="Helical" evidence="6">
    <location>
        <begin position="464"/>
        <end position="487"/>
    </location>
</feature>
<feature type="transmembrane region" description="Helical" evidence="6">
    <location>
        <begin position="499"/>
        <end position="518"/>
    </location>
</feature>
<reference evidence="9" key="1">
    <citation type="submission" date="2025-08" db="UniProtKB">
        <authorList>
            <consortium name="RefSeq"/>
        </authorList>
    </citation>
    <scope>IDENTIFICATION</scope>
</reference>
<comment type="subcellular location">
    <subcellularLocation>
        <location evidence="1">Membrane</location>
        <topology evidence="1">Multi-pass membrane protein</topology>
    </subcellularLocation>
</comment>
<gene>
    <name evidence="9" type="primary">LOC106809961</name>
</gene>
<dbReference type="GeneID" id="106809961"/>
<dbReference type="InterPro" id="IPR001902">
    <property type="entry name" value="SLC26A/SulP_fam"/>
</dbReference>
<organism evidence="8 9">
    <name type="scientific">Priapulus caudatus</name>
    <name type="common">Priapulid worm</name>
    <dbReference type="NCBI Taxonomy" id="37621"/>
    <lineage>
        <taxon>Eukaryota</taxon>
        <taxon>Metazoa</taxon>
        <taxon>Ecdysozoa</taxon>
        <taxon>Scalidophora</taxon>
        <taxon>Priapulida</taxon>
        <taxon>Priapulimorpha</taxon>
        <taxon>Priapulimorphida</taxon>
        <taxon>Priapulidae</taxon>
        <taxon>Priapulus</taxon>
    </lineage>
</organism>
<evidence type="ECO:0000256" key="2">
    <source>
        <dbReference type="ARBA" id="ARBA00022692"/>
    </source>
</evidence>
<keyword evidence="3 6" id="KW-1133">Transmembrane helix</keyword>
<evidence type="ECO:0000313" key="9">
    <source>
        <dbReference type="RefSeq" id="XP_014668688.1"/>
    </source>
</evidence>
<keyword evidence="2 6" id="KW-0812">Transmembrane</keyword>
<dbReference type="CDD" id="cd07042">
    <property type="entry name" value="STAS_SulP_like_sulfate_transporter"/>
    <property type="match status" value="1"/>
</dbReference>
<dbReference type="SUPFAM" id="SSF52091">
    <property type="entry name" value="SpoIIaa-like"/>
    <property type="match status" value="1"/>
</dbReference>
<feature type="domain" description="STAS" evidence="7">
    <location>
        <begin position="618"/>
        <end position="808"/>
    </location>
</feature>
<dbReference type="Pfam" id="PF01740">
    <property type="entry name" value="STAS"/>
    <property type="match status" value="1"/>
</dbReference>
<dbReference type="PROSITE" id="PS50801">
    <property type="entry name" value="STAS"/>
    <property type="match status" value="1"/>
</dbReference>